<evidence type="ECO:0000256" key="6">
    <source>
        <dbReference type="PIRSR" id="PIRSR001430-2"/>
    </source>
</evidence>
<dbReference type="InterPro" id="IPR020103">
    <property type="entry name" value="PsdUridine_synth_cat_dom_sf"/>
</dbReference>
<dbReference type="GO" id="GO:0160147">
    <property type="term" value="F:tRNA pseudouridine(38-40) synthase activity"/>
    <property type="evidence" value="ECO:0007669"/>
    <property type="project" value="UniProtKB-EC"/>
</dbReference>
<comment type="caution">
    <text evidence="9">The sequence shown here is derived from an EMBL/GenBank/DDBJ whole genome shotgun (WGS) entry which is preliminary data.</text>
</comment>
<comment type="similarity">
    <text evidence="1 4 7">Belongs to the tRNA pseudouridine synthase TruA family.</text>
</comment>
<evidence type="ECO:0000256" key="1">
    <source>
        <dbReference type="ARBA" id="ARBA00009375"/>
    </source>
</evidence>
<gene>
    <name evidence="4" type="primary">truA</name>
    <name evidence="9" type="ORF">CGZ92_07840</name>
</gene>
<evidence type="ECO:0000259" key="8">
    <source>
        <dbReference type="Pfam" id="PF01416"/>
    </source>
</evidence>
<keyword evidence="3 4" id="KW-0413">Isomerase</keyword>
<dbReference type="EMBL" id="NMVI01000016">
    <property type="protein sequence ID" value="OYN87688.1"/>
    <property type="molecule type" value="Genomic_DNA"/>
</dbReference>
<dbReference type="PIRSF" id="PIRSF001430">
    <property type="entry name" value="tRNA_psdUrid_synth"/>
    <property type="match status" value="1"/>
</dbReference>
<dbReference type="Gene3D" id="3.30.70.660">
    <property type="entry name" value="Pseudouridine synthase I, catalytic domain, C-terminal subdomain"/>
    <property type="match status" value="1"/>
</dbReference>
<protein>
    <recommendedName>
        <fullName evidence="4">tRNA pseudouridine synthase A</fullName>
        <ecNumber evidence="4">5.4.99.12</ecNumber>
    </recommendedName>
    <alternativeName>
        <fullName evidence="4">tRNA pseudouridine(38-40) synthase</fullName>
    </alternativeName>
    <alternativeName>
        <fullName evidence="4">tRNA pseudouridylate synthase I</fullName>
    </alternativeName>
    <alternativeName>
        <fullName evidence="4">tRNA-uridine isomerase I</fullName>
    </alternativeName>
</protein>
<proteinExistence type="inferred from homology"/>
<dbReference type="InterPro" id="IPR020097">
    <property type="entry name" value="PsdUridine_synth_TruA_a/b_dom"/>
</dbReference>
<sequence>MAGTRRLRIDLAYDGRDFHGWAEQPGLRSVQGELQSALATILRQPSPPVTCAGRTDAGVHARGQVCHLDLSADIDPAQLHHRLTRLLPQDISVRQLAWAPPDFDARFAAIWRRYVYRIADGQAWADPLLRGHVLFWPAALSAEVINEVADDLLGLHDFAAFCKRRDGATTIRTLLDLTASRRAHDGVVEITVRADAFCHSMVRSLTGALVDVAQGRRSRRWLHGLLLLARRSSDVRVLPAHGLTLEQVGYPPSSELAIRSRQARARRERAPGGGV</sequence>
<evidence type="ECO:0000256" key="2">
    <source>
        <dbReference type="ARBA" id="ARBA00022694"/>
    </source>
</evidence>
<dbReference type="AlphaFoldDB" id="A0A255E7Y1"/>
<dbReference type="InterPro" id="IPR020095">
    <property type="entry name" value="PsdUridine_synth_TruA_C"/>
</dbReference>
<evidence type="ECO:0000313" key="10">
    <source>
        <dbReference type="Proteomes" id="UP000216533"/>
    </source>
</evidence>
<dbReference type="FunFam" id="3.30.70.580:FF:000001">
    <property type="entry name" value="tRNA pseudouridine synthase A"/>
    <property type="match status" value="1"/>
</dbReference>
<comment type="catalytic activity">
    <reaction evidence="4 7">
        <text>uridine(38/39/40) in tRNA = pseudouridine(38/39/40) in tRNA</text>
        <dbReference type="Rhea" id="RHEA:22376"/>
        <dbReference type="Rhea" id="RHEA-COMP:10085"/>
        <dbReference type="Rhea" id="RHEA-COMP:10087"/>
        <dbReference type="ChEBI" id="CHEBI:65314"/>
        <dbReference type="ChEBI" id="CHEBI:65315"/>
        <dbReference type="EC" id="5.4.99.12"/>
    </reaction>
</comment>
<dbReference type="FunFam" id="3.30.70.660:FF:000003">
    <property type="entry name" value="tRNA pseudouridine synthase A"/>
    <property type="match status" value="1"/>
</dbReference>
<dbReference type="PANTHER" id="PTHR11142">
    <property type="entry name" value="PSEUDOURIDYLATE SYNTHASE"/>
    <property type="match status" value="1"/>
</dbReference>
<dbReference type="NCBIfam" id="TIGR00071">
    <property type="entry name" value="hisT_truA"/>
    <property type="match status" value="1"/>
</dbReference>
<dbReference type="InterPro" id="IPR020094">
    <property type="entry name" value="TruA/RsuA/RluB/E/F_N"/>
</dbReference>
<comment type="function">
    <text evidence="4">Formation of pseudouridine at positions 38, 39 and 40 in the anticodon stem and loop of transfer RNAs.</text>
</comment>
<evidence type="ECO:0000256" key="7">
    <source>
        <dbReference type="RuleBase" id="RU003792"/>
    </source>
</evidence>
<comment type="caution">
    <text evidence="4">Lacks conserved residue(s) required for the propagation of feature annotation.</text>
</comment>
<name>A0A255E7Y1_9ACTN</name>
<dbReference type="HAMAP" id="MF_00171">
    <property type="entry name" value="TruA"/>
    <property type="match status" value="1"/>
</dbReference>
<dbReference type="Pfam" id="PF01416">
    <property type="entry name" value="PseudoU_synth_1"/>
    <property type="match status" value="2"/>
</dbReference>
<dbReference type="PANTHER" id="PTHR11142:SF0">
    <property type="entry name" value="TRNA PSEUDOURIDINE SYNTHASE-LIKE 1"/>
    <property type="match status" value="1"/>
</dbReference>
<organism evidence="9 10">
    <name type="scientific">Parenemella sanctibonifatiensis</name>
    <dbReference type="NCBI Taxonomy" id="2016505"/>
    <lineage>
        <taxon>Bacteria</taxon>
        <taxon>Bacillati</taxon>
        <taxon>Actinomycetota</taxon>
        <taxon>Actinomycetes</taxon>
        <taxon>Propionibacteriales</taxon>
        <taxon>Propionibacteriaceae</taxon>
        <taxon>Parenemella</taxon>
    </lineage>
</organism>
<feature type="domain" description="Pseudouridine synthase I TruA alpha/beta" evidence="8">
    <location>
        <begin position="149"/>
        <end position="251"/>
    </location>
</feature>
<evidence type="ECO:0000256" key="4">
    <source>
        <dbReference type="HAMAP-Rule" id="MF_00171"/>
    </source>
</evidence>
<feature type="active site" description="Nucleophile" evidence="4 5">
    <location>
        <position position="56"/>
    </location>
</feature>
<dbReference type="RefSeq" id="WP_094450906.1">
    <property type="nucleotide sequence ID" value="NZ_NMVI01000016.1"/>
</dbReference>
<dbReference type="EC" id="5.4.99.12" evidence="4"/>
<dbReference type="Proteomes" id="UP000216533">
    <property type="component" value="Unassembled WGS sequence"/>
</dbReference>
<dbReference type="CDD" id="cd02570">
    <property type="entry name" value="PseudoU_synth_EcTruA"/>
    <property type="match status" value="1"/>
</dbReference>
<dbReference type="GO" id="GO:0003723">
    <property type="term" value="F:RNA binding"/>
    <property type="evidence" value="ECO:0007669"/>
    <property type="project" value="InterPro"/>
</dbReference>
<evidence type="ECO:0000313" key="9">
    <source>
        <dbReference type="EMBL" id="OYN87688.1"/>
    </source>
</evidence>
<accession>A0A255E7Y1</accession>
<evidence type="ECO:0000256" key="3">
    <source>
        <dbReference type="ARBA" id="ARBA00023235"/>
    </source>
</evidence>
<feature type="domain" description="Pseudouridine synthase I TruA alpha/beta" evidence="8">
    <location>
        <begin position="12"/>
        <end position="107"/>
    </location>
</feature>
<reference evidence="9 10" key="1">
    <citation type="submission" date="2017-07" db="EMBL/GenBank/DDBJ databases">
        <title>Draft whole genome sequences of clinical Proprionibacteriaceae strains.</title>
        <authorList>
            <person name="Bernier A.-M."/>
            <person name="Bernard K."/>
            <person name="Domingo M.-C."/>
        </authorList>
    </citation>
    <scope>NUCLEOTIDE SEQUENCE [LARGE SCALE GENOMIC DNA]</scope>
    <source>
        <strain evidence="9 10">NML 160184</strain>
    </source>
</reference>
<evidence type="ECO:0000256" key="5">
    <source>
        <dbReference type="PIRSR" id="PIRSR001430-1"/>
    </source>
</evidence>
<dbReference type="Gene3D" id="3.30.70.580">
    <property type="entry name" value="Pseudouridine synthase I, catalytic domain, N-terminal subdomain"/>
    <property type="match status" value="1"/>
</dbReference>
<dbReference type="GO" id="GO:0031119">
    <property type="term" value="P:tRNA pseudouridine synthesis"/>
    <property type="evidence" value="ECO:0007669"/>
    <property type="project" value="UniProtKB-UniRule"/>
</dbReference>
<comment type="subunit">
    <text evidence="4">Homodimer.</text>
</comment>
<feature type="binding site" evidence="4 6">
    <location>
        <position position="114"/>
    </location>
    <ligand>
        <name>substrate</name>
    </ligand>
</feature>
<dbReference type="SUPFAM" id="SSF55120">
    <property type="entry name" value="Pseudouridine synthase"/>
    <property type="match status" value="1"/>
</dbReference>
<dbReference type="InterPro" id="IPR001406">
    <property type="entry name" value="PsdUridine_synth_TruA"/>
</dbReference>
<keyword evidence="2 4" id="KW-0819">tRNA processing</keyword>